<feature type="non-terminal residue" evidence="2">
    <location>
        <position position="1"/>
    </location>
</feature>
<dbReference type="InterPro" id="IPR036397">
    <property type="entry name" value="RNaseH_sf"/>
</dbReference>
<dbReference type="AlphaFoldDB" id="A0A4Y2CZB1"/>
<organism evidence="2 3">
    <name type="scientific">Araneus ventricosus</name>
    <name type="common">Orbweaver spider</name>
    <name type="synonym">Epeira ventricosa</name>
    <dbReference type="NCBI Taxonomy" id="182803"/>
    <lineage>
        <taxon>Eukaryota</taxon>
        <taxon>Metazoa</taxon>
        <taxon>Ecdysozoa</taxon>
        <taxon>Arthropoda</taxon>
        <taxon>Chelicerata</taxon>
        <taxon>Arachnida</taxon>
        <taxon>Araneae</taxon>
        <taxon>Araneomorphae</taxon>
        <taxon>Entelegynae</taxon>
        <taxon>Araneoidea</taxon>
        <taxon>Araneidae</taxon>
        <taxon>Araneus</taxon>
    </lineage>
</organism>
<comment type="caution">
    <text evidence="2">The sequence shown here is derived from an EMBL/GenBank/DDBJ whole genome shotgun (WGS) entry which is preliminary data.</text>
</comment>
<protein>
    <submittedName>
        <fullName evidence="2">Uncharacterized protein</fullName>
    </submittedName>
</protein>
<accession>A0A4Y2CZB1</accession>
<evidence type="ECO:0000313" key="3">
    <source>
        <dbReference type="Proteomes" id="UP000499080"/>
    </source>
</evidence>
<dbReference type="OrthoDB" id="9971063at2759"/>
<dbReference type="Gene3D" id="3.30.420.10">
    <property type="entry name" value="Ribonuclease H-like superfamily/Ribonuclease H"/>
    <property type="match status" value="1"/>
</dbReference>
<reference evidence="2 3" key="1">
    <citation type="journal article" date="2019" name="Sci. Rep.">
        <title>Orb-weaving spider Araneus ventricosus genome elucidates the spidroin gene catalogue.</title>
        <authorList>
            <person name="Kono N."/>
            <person name="Nakamura H."/>
            <person name="Ohtoshi R."/>
            <person name="Moran D.A.P."/>
            <person name="Shinohara A."/>
            <person name="Yoshida Y."/>
            <person name="Fujiwara M."/>
            <person name="Mori M."/>
            <person name="Tomita M."/>
            <person name="Arakawa K."/>
        </authorList>
    </citation>
    <scope>NUCLEOTIDE SEQUENCE [LARGE SCALE GENOMIC DNA]</scope>
</reference>
<dbReference type="EMBL" id="BGPR01164770">
    <property type="protein sequence ID" value="GBM09048.1"/>
    <property type="molecule type" value="Genomic_DNA"/>
</dbReference>
<dbReference type="PANTHER" id="PTHR47326:SF1">
    <property type="entry name" value="HTH PSQ-TYPE DOMAIN-CONTAINING PROTEIN"/>
    <property type="match status" value="1"/>
</dbReference>
<dbReference type="Proteomes" id="UP000499080">
    <property type="component" value="Unassembled WGS sequence"/>
</dbReference>
<gene>
    <name evidence="2" type="ORF">AVEN_188975_1</name>
    <name evidence="1" type="ORF">AVEN_58473_1</name>
</gene>
<evidence type="ECO:0000313" key="1">
    <source>
        <dbReference type="EMBL" id="GBM08954.1"/>
    </source>
</evidence>
<name>A0A4Y2CZB1_ARAVE</name>
<evidence type="ECO:0000313" key="2">
    <source>
        <dbReference type="EMBL" id="GBM09048.1"/>
    </source>
</evidence>
<dbReference type="EMBL" id="BGPR01164748">
    <property type="protein sequence ID" value="GBM08954.1"/>
    <property type="molecule type" value="Genomic_DNA"/>
</dbReference>
<keyword evidence="3" id="KW-1185">Reference proteome</keyword>
<dbReference type="GO" id="GO:0003676">
    <property type="term" value="F:nucleic acid binding"/>
    <property type="evidence" value="ECO:0007669"/>
    <property type="project" value="InterPro"/>
</dbReference>
<proteinExistence type="predicted"/>
<dbReference type="PANTHER" id="PTHR47326">
    <property type="entry name" value="TRANSPOSABLE ELEMENT TC3 TRANSPOSASE-LIKE PROTEIN"/>
    <property type="match status" value="1"/>
</dbReference>
<sequence>GDVIRSPDLTPSDFLMWDYVKDCMYQMLSVYLYELKRRITVVIHSIAPQMLVNAWREIEYRLDILCATKGSHIDIY</sequence>